<dbReference type="GeneID" id="78287957"/>
<protein>
    <submittedName>
        <fullName evidence="2">LPXTG-motif cell wall anchor domain-containing protein</fullName>
    </submittedName>
</protein>
<dbReference type="AlphaFoldDB" id="A0A1I0DR83"/>
<keyword evidence="3" id="KW-1185">Reference proteome</keyword>
<gene>
    <name evidence="2" type="ORF">SAMN04489758_10722</name>
</gene>
<feature type="non-terminal residue" evidence="2">
    <location>
        <position position="1"/>
    </location>
</feature>
<proteinExistence type="predicted"/>
<dbReference type="Gene3D" id="1.20.1270.70">
    <property type="entry name" value="Designed single chain three-helix bundle"/>
    <property type="match status" value="1"/>
</dbReference>
<dbReference type="RefSeq" id="WP_177165816.1">
    <property type="nucleotide sequence ID" value="NZ_FOIN01000007.1"/>
</dbReference>
<dbReference type="Pfam" id="PF07554">
    <property type="entry name" value="FIVAR"/>
    <property type="match status" value="1"/>
</dbReference>
<keyword evidence="1" id="KW-1133">Transmembrane helix</keyword>
<evidence type="ECO:0000313" key="2">
    <source>
        <dbReference type="EMBL" id="SET34445.1"/>
    </source>
</evidence>
<evidence type="ECO:0000313" key="3">
    <source>
        <dbReference type="Proteomes" id="UP000198558"/>
    </source>
</evidence>
<reference evidence="3" key="1">
    <citation type="submission" date="2016-10" db="EMBL/GenBank/DDBJ databases">
        <authorList>
            <person name="Varghese N."/>
            <person name="Submissions S."/>
        </authorList>
    </citation>
    <scope>NUCLEOTIDE SEQUENCE [LARGE SCALE GENOMIC DNA]</scope>
    <source>
        <strain evidence="3">DSM 1551</strain>
    </source>
</reference>
<evidence type="ECO:0000256" key="1">
    <source>
        <dbReference type="SAM" id="Phobius"/>
    </source>
</evidence>
<name>A0A1I0DR83_9FIRM</name>
<dbReference type="Proteomes" id="UP000198558">
    <property type="component" value="Unassembled WGS sequence"/>
</dbReference>
<keyword evidence="1" id="KW-0812">Transmembrane</keyword>
<dbReference type="NCBIfam" id="TIGR01167">
    <property type="entry name" value="LPXTG_anchor"/>
    <property type="match status" value="1"/>
</dbReference>
<accession>A0A1I0DR83</accession>
<keyword evidence="1" id="KW-0472">Membrane</keyword>
<dbReference type="EMBL" id="FOIN01000007">
    <property type="protein sequence ID" value="SET34445.1"/>
    <property type="molecule type" value="Genomic_DNA"/>
</dbReference>
<sequence>GNEKATQAEVDEACDALTRGYLNLRLKPNKDLLADLINKANGLNAASYTAKTWAVVENEVIKAQAVLEDPEASEAEVKAAEKALTKALEGLELVKAGDTTASIKTGDNGLVGIFAGLTMLSLAGLSLLRRKED</sequence>
<feature type="transmembrane region" description="Helical" evidence="1">
    <location>
        <begin position="109"/>
        <end position="128"/>
    </location>
</feature>
<organism evidence="2 3">
    <name type="scientific">Thomasclavelia cocleata</name>
    <dbReference type="NCBI Taxonomy" id="69824"/>
    <lineage>
        <taxon>Bacteria</taxon>
        <taxon>Bacillati</taxon>
        <taxon>Bacillota</taxon>
        <taxon>Erysipelotrichia</taxon>
        <taxon>Erysipelotrichales</taxon>
        <taxon>Coprobacillaceae</taxon>
        <taxon>Thomasclavelia</taxon>
    </lineage>
</organism>